<dbReference type="InterPro" id="IPR027939">
    <property type="entry name" value="NMT1/THI5"/>
</dbReference>
<feature type="domain" description="SsuA/THI5-like" evidence="13">
    <location>
        <begin position="13"/>
        <end position="227"/>
    </location>
</feature>
<dbReference type="UniPathway" id="UPA00060"/>
<evidence type="ECO:0000256" key="9">
    <source>
        <dbReference type="ARBA" id="ARBA00023004"/>
    </source>
</evidence>
<comment type="similarity">
    <text evidence="3">Belongs to the NMT1/THI5 family.</text>
</comment>
<evidence type="ECO:0000256" key="1">
    <source>
        <dbReference type="ARBA" id="ARBA00003469"/>
    </source>
</evidence>
<organism evidence="14">
    <name type="scientific">Picocystis salinarum</name>
    <dbReference type="NCBI Taxonomy" id="88271"/>
    <lineage>
        <taxon>Eukaryota</taxon>
        <taxon>Viridiplantae</taxon>
        <taxon>Chlorophyta</taxon>
        <taxon>Picocystophyceae</taxon>
        <taxon>Picocystales</taxon>
        <taxon>Picocystaceae</taxon>
        <taxon>Picocystis</taxon>
    </lineage>
</organism>
<comment type="pathway">
    <text evidence="2">Cofactor biosynthesis; thiamine diphosphate biosynthesis.</text>
</comment>
<comment type="function">
    <text evidence="1">Responsible for the formation of the pyrimidine heterocycle in the thiamine biosynthesis pathway. Catalyzes the formation of hydroxymethylpyrimidine phosphate (HMP-P) from histidine and pyridoxal phosphate (PLP). The protein uses PLP and the active site histidine to form HMP-P, generating an inactive enzyme. The enzyme can only undergo a single turnover, which suggests it is a suicide enzyme.</text>
</comment>
<evidence type="ECO:0000256" key="2">
    <source>
        <dbReference type="ARBA" id="ARBA00004948"/>
    </source>
</evidence>
<evidence type="ECO:0000256" key="12">
    <source>
        <dbReference type="SAM" id="MobiDB-lite"/>
    </source>
</evidence>
<evidence type="ECO:0000313" key="15">
    <source>
        <dbReference type="EMBL" id="CAE0612059.1"/>
    </source>
</evidence>
<evidence type="ECO:0000313" key="14">
    <source>
        <dbReference type="EMBL" id="CAE0612058.1"/>
    </source>
</evidence>
<evidence type="ECO:0000256" key="4">
    <source>
        <dbReference type="ARBA" id="ARBA00011738"/>
    </source>
</evidence>
<keyword evidence="9" id="KW-0408">Iron</keyword>
<evidence type="ECO:0000256" key="8">
    <source>
        <dbReference type="ARBA" id="ARBA00022977"/>
    </source>
</evidence>
<dbReference type="PANTHER" id="PTHR31528:SF1">
    <property type="entry name" value="4-AMINO-5-HYDROXYMETHYL-2-METHYLPYRIMIDINE PHOSPHATE SYNTHASE THI11-RELATED"/>
    <property type="match status" value="1"/>
</dbReference>
<comment type="subunit">
    <text evidence="4">Homodimer.</text>
</comment>
<reference evidence="14" key="1">
    <citation type="submission" date="2021-01" db="EMBL/GenBank/DDBJ databases">
        <authorList>
            <person name="Corre E."/>
            <person name="Pelletier E."/>
            <person name="Niang G."/>
            <person name="Scheremetjew M."/>
            <person name="Finn R."/>
            <person name="Kale V."/>
            <person name="Holt S."/>
            <person name="Cochrane G."/>
            <person name="Meng A."/>
            <person name="Brown T."/>
            <person name="Cohen L."/>
        </authorList>
    </citation>
    <scope>NUCLEOTIDE SEQUENCE</scope>
    <source>
        <strain evidence="14">CCMP1897</strain>
    </source>
</reference>
<feature type="region of interest" description="Disordered" evidence="12">
    <location>
        <begin position="304"/>
        <end position="341"/>
    </location>
</feature>
<dbReference type="GO" id="GO:0016740">
    <property type="term" value="F:transferase activity"/>
    <property type="evidence" value="ECO:0007669"/>
    <property type="project" value="UniProtKB-KW"/>
</dbReference>
<accession>A0A6U9RLI5</accession>
<evidence type="ECO:0000256" key="6">
    <source>
        <dbReference type="ARBA" id="ARBA00022723"/>
    </source>
</evidence>
<dbReference type="Pfam" id="PF09084">
    <property type="entry name" value="NMT1"/>
    <property type="match status" value="1"/>
</dbReference>
<comment type="catalytic activity">
    <reaction evidence="11">
        <text>N(6)-(pyridoxal phosphate)-L-lysyl-[4-amino-5-hydroxymethyl-2-methylpyrimidine phosphate synthase] + L-histidyl-[4-amino-5-hydroxymethyl-2-methylpyrimidine phosphate synthase] + 2 Fe(3+) + 4 H2O = L-lysyl-[4-amino-5-hydroxymethyl-2-methylpyrimidine phosphate synthase] + (2S)-2-amino-5-hydroxy-4-oxopentanoyl-[4-amino-5-hydroxymethyl-2-methylpyrimidine phosphate synthase] + 4-amino-2-methyl-5-(phosphooxymethyl)pyrimidine + 3-oxopropanoate + 2 Fe(2+) + 2 H(+)</text>
        <dbReference type="Rhea" id="RHEA:65756"/>
        <dbReference type="Rhea" id="RHEA-COMP:16892"/>
        <dbReference type="Rhea" id="RHEA-COMP:16893"/>
        <dbReference type="Rhea" id="RHEA-COMP:16894"/>
        <dbReference type="Rhea" id="RHEA-COMP:16895"/>
        <dbReference type="ChEBI" id="CHEBI:15377"/>
        <dbReference type="ChEBI" id="CHEBI:15378"/>
        <dbReference type="ChEBI" id="CHEBI:29033"/>
        <dbReference type="ChEBI" id="CHEBI:29034"/>
        <dbReference type="ChEBI" id="CHEBI:29969"/>
        <dbReference type="ChEBI" id="CHEBI:29979"/>
        <dbReference type="ChEBI" id="CHEBI:33190"/>
        <dbReference type="ChEBI" id="CHEBI:58354"/>
        <dbReference type="ChEBI" id="CHEBI:143915"/>
        <dbReference type="ChEBI" id="CHEBI:157692"/>
    </reaction>
    <physiologicalReaction direction="left-to-right" evidence="11">
        <dbReference type="Rhea" id="RHEA:65757"/>
    </physiologicalReaction>
</comment>
<dbReference type="Gene3D" id="3.40.190.10">
    <property type="entry name" value="Periplasmic binding protein-like II"/>
    <property type="match status" value="2"/>
</dbReference>
<keyword evidence="7" id="KW-0663">Pyridoxal phosphate</keyword>
<dbReference type="PANTHER" id="PTHR31528">
    <property type="entry name" value="4-AMINO-5-HYDROXYMETHYL-2-METHYLPYRIMIDINE PHOSPHATE SYNTHASE THI11-RELATED"/>
    <property type="match status" value="1"/>
</dbReference>
<evidence type="ECO:0000256" key="3">
    <source>
        <dbReference type="ARBA" id="ARBA00009406"/>
    </source>
</evidence>
<keyword evidence="6" id="KW-0479">Metal-binding</keyword>
<keyword evidence="5" id="KW-0808">Transferase</keyword>
<evidence type="ECO:0000256" key="5">
    <source>
        <dbReference type="ARBA" id="ARBA00022679"/>
    </source>
</evidence>
<sequence length="341" mass="38204">MREVKVVLDWTPNTNHTGLYVAKEKGYFAEEGLEVKFISPHVYDYKRTPASFVERGEAMFAIGPAESVISYSLPPERPRMQAIGALLQDDATCIATLKSSGIDRPAKLDGQTYASYAARFEGRIIKCMIQYDGGKGSFIEYVPDKLDTWGIFLEGKTSAAWIFNHWEATDATLKGIELNKFRLKDYGVPYGFSLLLFGCKEELEMDPELASAFLRACEKGFQEAAKDDVAAAELFMTAVSKEHQHDSVSLVPEQVRESQKIIGKYYIADNGKWGRICKKKAQTLFDWLSENGLLTTLMQSRSPVPGVSTTLDELRDGDPGRPVPTEEVNPDEIFTNKYFSE</sequence>
<gene>
    <name evidence="14" type="ORF">PSAL00342_LOCUS5893</name>
    <name evidence="15" type="ORF">PSAL00342_LOCUS5894</name>
</gene>
<dbReference type="GO" id="GO:0009229">
    <property type="term" value="P:thiamine diphosphate biosynthetic process"/>
    <property type="evidence" value="ECO:0007669"/>
    <property type="project" value="UniProtKB-UniPathway"/>
</dbReference>
<dbReference type="InterPro" id="IPR015168">
    <property type="entry name" value="SsuA/THI5"/>
</dbReference>
<dbReference type="AlphaFoldDB" id="A0A6U9RLI5"/>
<evidence type="ECO:0000256" key="7">
    <source>
        <dbReference type="ARBA" id="ARBA00022898"/>
    </source>
</evidence>
<dbReference type="EMBL" id="HBIS01006509">
    <property type="protein sequence ID" value="CAE0612059.1"/>
    <property type="molecule type" value="Transcribed_RNA"/>
</dbReference>
<evidence type="ECO:0000256" key="10">
    <source>
        <dbReference type="ARBA" id="ARBA00033171"/>
    </source>
</evidence>
<dbReference type="GO" id="GO:0046872">
    <property type="term" value="F:metal ion binding"/>
    <property type="evidence" value="ECO:0007669"/>
    <property type="project" value="UniProtKB-KW"/>
</dbReference>
<evidence type="ECO:0000259" key="13">
    <source>
        <dbReference type="Pfam" id="PF09084"/>
    </source>
</evidence>
<protein>
    <recommendedName>
        <fullName evidence="10">Thiamine pyrimidine synthase</fullName>
    </recommendedName>
</protein>
<proteinExistence type="inferred from homology"/>
<keyword evidence="8" id="KW-0784">Thiamine biosynthesis</keyword>
<dbReference type="GO" id="GO:0009228">
    <property type="term" value="P:thiamine biosynthetic process"/>
    <property type="evidence" value="ECO:0007669"/>
    <property type="project" value="UniProtKB-KW"/>
</dbReference>
<dbReference type="EMBL" id="HBIS01006508">
    <property type="protein sequence ID" value="CAE0612058.1"/>
    <property type="molecule type" value="Transcribed_RNA"/>
</dbReference>
<name>A0A6U9RLI5_9CHLO</name>
<dbReference type="SUPFAM" id="SSF53850">
    <property type="entry name" value="Periplasmic binding protein-like II"/>
    <property type="match status" value="1"/>
</dbReference>
<evidence type="ECO:0000256" key="11">
    <source>
        <dbReference type="ARBA" id="ARBA00048179"/>
    </source>
</evidence>